<dbReference type="RefSeq" id="WP_132535621.1">
    <property type="nucleotide sequence ID" value="NZ_BMJO01000007.1"/>
</dbReference>
<evidence type="ECO:0000256" key="1">
    <source>
        <dbReference type="SAM" id="SignalP"/>
    </source>
</evidence>
<dbReference type="CDD" id="cd12871">
    <property type="entry name" value="Bacuni_01323_like"/>
    <property type="match status" value="1"/>
</dbReference>
<feature type="chain" id="PRO_5020631621" evidence="1">
    <location>
        <begin position="21"/>
        <end position="248"/>
    </location>
</feature>
<dbReference type="OrthoDB" id="769749at2"/>
<accession>A0A4R2H8I0</accession>
<dbReference type="PROSITE" id="PS51257">
    <property type="entry name" value="PROKAR_LIPOPROTEIN"/>
    <property type="match status" value="1"/>
</dbReference>
<proteinExistence type="predicted"/>
<feature type="signal peptide" evidence="1">
    <location>
        <begin position="1"/>
        <end position="20"/>
    </location>
</feature>
<protein>
    <submittedName>
        <fullName evidence="2">Uncharacterized protein with porin-like fold DUF4595</fullName>
    </submittedName>
</protein>
<dbReference type="EMBL" id="SLWO01000008">
    <property type="protein sequence ID" value="TCO20765.1"/>
    <property type="molecule type" value="Genomic_DNA"/>
</dbReference>
<dbReference type="Proteomes" id="UP000295684">
    <property type="component" value="Unassembled WGS sequence"/>
</dbReference>
<sequence length="248" mass="27572">MRKTLSLMLLAITLIVASCKKSTSDNEEQTPSTCQLSQSTYSAGGDFGKILYTYNSDGKVSKVVYNGEDYQESYTYTSTQITKIVKEGNSSKTFTYTLNVQGRITNETQTAGDYKIDHTYNTDGYLTESIRTNLLNNSTASTKYTFTDGDLTKIVSPTLTLNIVYGGSEAKGNYFNGLDTDLPPFYSGVLKSYYGKVSKYIPAIVSYGNSTYTEVYSYQKDSNNNITRVIVKTSDNKEYTLSNTFTCK</sequence>
<gene>
    <name evidence="2" type="ORF">EV200_108206</name>
</gene>
<organism evidence="2 3">
    <name type="scientific">Pedobacter psychrotolerans</name>
    <dbReference type="NCBI Taxonomy" id="1843235"/>
    <lineage>
        <taxon>Bacteria</taxon>
        <taxon>Pseudomonadati</taxon>
        <taxon>Bacteroidota</taxon>
        <taxon>Sphingobacteriia</taxon>
        <taxon>Sphingobacteriales</taxon>
        <taxon>Sphingobacteriaceae</taxon>
        <taxon>Pedobacter</taxon>
    </lineage>
</organism>
<reference evidence="2 3" key="1">
    <citation type="submission" date="2019-03" db="EMBL/GenBank/DDBJ databases">
        <title>Genomic Encyclopedia of Type Strains, Phase IV (KMG-IV): sequencing the most valuable type-strain genomes for metagenomic binning, comparative biology and taxonomic classification.</title>
        <authorList>
            <person name="Goeker M."/>
        </authorList>
    </citation>
    <scope>NUCLEOTIDE SEQUENCE [LARGE SCALE GENOMIC DNA]</scope>
    <source>
        <strain evidence="2 3">DSM 103236</strain>
    </source>
</reference>
<comment type="caution">
    <text evidence="2">The sequence shown here is derived from an EMBL/GenBank/DDBJ whole genome shotgun (WGS) entry which is preliminary data.</text>
</comment>
<keyword evidence="1" id="KW-0732">Signal</keyword>
<evidence type="ECO:0000313" key="3">
    <source>
        <dbReference type="Proteomes" id="UP000295684"/>
    </source>
</evidence>
<name>A0A4R2H8I0_9SPHI</name>
<dbReference type="AlphaFoldDB" id="A0A4R2H8I0"/>
<evidence type="ECO:0000313" key="2">
    <source>
        <dbReference type="EMBL" id="TCO20765.1"/>
    </source>
</evidence>